<feature type="transmembrane region" description="Helical" evidence="1">
    <location>
        <begin position="70"/>
        <end position="88"/>
    </location>
</feature>
<dbReference type="EMBL" id="ABEU02000010">
    <property type="status" value="NOT_ANNOTATED_CDS"/>
    <property type="molecule type" value="Genomic_DNA"/>
</dbReference>
<keyword evidence="1" id="KW-0472">Membrane</keyword>
<dbReference type="GeneID" id="112288081"/>
<dbReference type="EnsemblPlants" id="Pp3c10_10200V3.3">
    <property type="protein sequence ID" value="Pp3c10_10200V3.3"/>
    <property type="gene ID" value="Pp3c10_10200"/>
</dbReference>
<protein>
    <submittedName>
        <fullName evidence="2">Uncharacterized protein</fullName>
    </submittedName>
</protein>
<dbReference type="Gramene" id="Pp3c10_10200V3.6">
    <property type="protein sequence ID" value="Pp3c10_10200V3.6"/>
    <property type="gene ID" value="Pp3c10_10200"/>
</dbReference>
<organism evidence="2 3">
    <name type="scientific">Physcomitrium patens</name>
    <name type="common">Spreading-leaved earth moss</name>
    <name type="synonym">Physcomitrella patens</name>
    <dbReference type="NCBI Taxonomy" id="3218"/>
    <lineage>
        <taxon>Eukaryota</taxon>
        <taxon>Viridiplantae</taxon>
        <taxon>Streptophyta</taxon>
        <taxon>Embryophyta</taxon>
        <taxon>Bryophyta</taxon>
        <taxon>Bryophytina</taxon>
        <taxon>Bryopsida</taxon>
        <taxon>Funariidae</taxon>
        <taxon>Funariales</taxon>
        <taxon>Funariaceae</taxon>
        <taxon>Physcomitrium</taxon>
    </lineage>
</organism>
<proteinExistence type="predicted"/>
<sequence>MKQLSGDCEVLQSTDQIMSPPSMPRTKTSLGTIVVDMGSRGDIDLRLKPNGMELYSPDKKALRPDPVSRIHCIPILMLLVFFILWVGSSEVVPEVTSIANSTPGKDVTRMASSDKFIASEKQNVFIKENSQHDTMTVGQQDLLFHATDFANDQSKSSRAERTYMRGTAR</sequence>
<evidence type="ECO:0000313" key="3">
    <source>
        <dbReference type="Proteomes" id="UP000006727"/>
    </source>
</evidence>
<evidence type="ECO:0000256" key="1">
    <source>
        <dbReference type="SAM" id="Phobius"/>
    </source>
</evidence>
<keyword evidence="1" id="KW-0812">Transmembrane</keyword>
<dbReference type="AlphaFoldDB" id="A0A7I4A5Y8"/>
<dbReference type="Gramene" id="Pp3c10_10200V3.3">
    <property type="protein sequence ID" value="Pp3c10_10200V3.3"/>
    <property type="gene ID" value="Pp3c10_10200"/>
</dbReference>
<dbReference type="Proteomes" id="UP000006727">
    <property type="component" value="Chromosome 10"/>
</dbReference>
<dbReference type="EnsemblPlants" id="Pp3c10_10200V3.6">
    <property type="protein sequence ID" value="Pp3c10_10200V3.6"/>
    <property type="gene ID" value="Pp3c10_10200"/>
</dbReference>
<dbReference type="RefSeq" id="XP_024387686.1">
    <property type="nucleotide sequence ID" value="XM_024531918.2"/>
</dbReference>
<reference evidence="2 3" key="1">
    <citation type="journal article" date="2008" name="Science">
        <title>The Physcomitrella genome reveals evolutionary insights into the conquest of land by plants.</title>
        <authorList>
            <person name="Rensing S."/>
            <person name="Lang D."/>
            <person name="Zimmer A."/>
            <person name="Terry A."/>
            <person name="Salamov A."/>
            <person name="Shapiro H."/>
            <person name="Nishiyama T."/>
            <person name="Perroud P.-F."/>
            <person name="Lindquist E."/>
            <person name="Kamisugi Y."/>
            <person name="Tanahashi T."/>
            <person name="Sakakibara K."/>
            <person name="Fujita T."/>
            <person name="Oishi K."/>
            <person name="Shin-I T."/>
            <person name="Kuroki Y."/>
            <person name="Toyoda A."/>
            <person name="Suzuki Y."/>
            <person name="Hashimoto A."/>
            <person name="Yamaguchi K."/>
            <person name="Sugano A."/>
            <person name="Kohara Y."/>
            <person name="Fujiyama A."/>
            <person name="Anterola A."/>
            <person name="Aoki S."/>
            <person name="Ashton N."/>
            <person name="Barbazuk W.B."/>
            <person name="Barker E."/>
            <person name="Bennetzen J."/>
            <person name="Bezanilla M."/>
            <person name="Blankenship R."/>
            <person name="Cho S.H."/>
            <person name="Dutcher S."/>
            <person name="Estelle M."/>
            <person name="Fawcett J.A."/>
            <person name="Gundlach H."/>
            <person name="Hanada K."/>
            <person name="Heyl A."/>
            <person name="Hicks K.A."/>
            <person name="Hugh J."/>
            <person name="Lohr M."/>
            <person name="Mayer K."/>
            <person name="Melkozernov A."/>
            <person name="Murata T."/>
            <person name="Nelson D."/>
            <person name="Pils B."/>
            <person name="Prigge M."/>
            <person name="Reiss B."/>
            <person name="Renner T."/>
            <person name="Rombauts S."/>
            <person name="Rushton P."/>
            <person name="Sanderfoot A."/>
            <person name="Schween G."/>
            <person name="Shiu S.-H."/>
            <person name="Stueber K."/>
            <person name="Theodoulou F.L."/>
            <person name="Tu H."/>
            <person name="Van de Peer Y."/>
            <person name="Verrier P.J."/>
            <person name="Waters E."/>
            <person name="Wood A."/>
            <person name="Yang L."/>
            <person name="Cove D."/>
            <person name="Cuming A."/>
            <person name="Hasebe M."/>
            <person name="Lucas S."/>
            <person name="Mishler D.B."/>
            <person name="Reski R."/>
            <person name="Grigoriev I."/>
            <person name="Quatrano R.S."/>
            <person name="Boore J.L."/>
        </authorList>
    </citation>
    <scope>NUCLEOTIDE SEQUENCE [LARGE SCALE GENOMIC DNA]</scope>
    <source>
        <strain evidence="2 3">cv. Gransden 2004</strain>
    </source>
</reference>
<accession>A0A7I4A5Y8</accession>
<gene>
    <name evidence="2" type="primary">LOC112288081</name>
</gene>
<name>A0A7I4A5Y8_PHYPA</name>
<dbReference type="KEGG" id="ppp:112288081"/>
<dbReference type="EnsemblPlants" id="Pp3c10_10200V3.4">
    <property type="protein sequence ID" value="Pp3c10_10200V3.4"/>
    <property type="gene ID" value="Pp3c10_10200"/>
</dbReference>
<dbReference type="EnsemblPlants" id="Pp3c10_10200V3.5">
    <property type="protein sequence ID" value="Pp3c10_10200V3.5"/>
    <property type="gene ID" value="Pp3c10_10200"/>
</dbReference>
<dbReference type="RefSeq" id="XP_024387688.1">
    <property type="nucleotide sequence ID" value="XM_024531920.2"/>
</dbReference>
<evidence type="ECO:0000313" key="2">
    <source>
        <dbReference type="EnsemblPlants" id="Pp3c10_10200V3.3"/>
    </source>
</evidence>
<keyword evidence="3" id="KW-1185">Reference proteome</keyword>
<dbReference type="Gramene" id="Pp3c10_10200V3.5">
    <property type="protein sequence ID" value="Pp3c10_10200V3.5"/>
    <property type="gene ID" value="Pp3c10_10200"/>
</dbReference>
<dbReference type="Gramene" id="Pp3c10_10200V3.4">
    <property type="protein sequence ID" value="Pp3c10_10200V3.4"/>
    <property type="gene ID" value="Pp3c10_10200"/>
</dbReference>
<reference evidence="2" key="3">
    <citation type="submission" date="2020-12" db="UniProtKB">
        <authorList>
            <consortium name="EnsemblPlants"/>
        </authorList>
    </citation>
    <scope>IDENTIFICATION</scope>
</reference>
<keyword evidence="1" id="KW-1133">Transmembrane helix</keyword>
<reference evidence="2 3" key="2">
    <citation type="journal article" date="2018" name="Plant J.">
        <title>The Physcomitrella patens chromosome-scale assembly reveals moss genome structure and evolution.</title>
        <authorList>
            <person name="Lang D."/>
            <person name="Ullrich K.K."/>
            <person name="Murat F."/>
            <person name="Fuchs J."/>
            <person name="Jenkins J."/>
            <person name="Haas F.B."/>
            <person name="Piednoel M."/>
            <person name="Gundlach H."/>
            <person name="Van Bel M."/>
            <person name="Meyberg R."/>
            <person name="Vives C."/>
            <person name="Morata J."/>
            <person name="Symeonidi A."/>
            <person name="Hiss M."/>
            <person name="Muchero W."/>
            <person name="Kamisugi Y."/>
            <person name="Saleh O."/>
            <person name="Blanc G."/>
            <person name="Decker E.L."/>
            <person name="van Gessel N."/>
            <person name="Grimwood J."/>
            <person name="Hayes R.D."/>
            <person name="Graham S.W."/>
            <person name="Gunter L.E."/>
            <person name="McDaniel S.F."/>
            <person name="Hoernstein S.N.W."/>
            <person name="Larsson A."/>
            <person name="Li F.W."/>
            <person name="Perroud P.F."/>
            <person name="Phillips J."/>
            <person name="Ranjan P."/>
            <person name="Rokshar D.S."/>
            <person name="Rothfels C.J."/>
            <person name="Schneider L."/>
            <person name="Shu S."/>
            <person name="Stevenson D.W."/>
            <person name="Thummler F."/>
            <person name="Tillich M."/>
            <person name="Villarreal Aguilar J.C."/>
            <person name="Widiez T."/>
            <person name="Wong G.K."/>
            <person name="Wymore A."/>
            <person name="Zhang Y."/>
            <person name="Zimmer A.D."/>
            <person name="Quatrano R.S."/>
            <person name="Mayer K.F.X."/>
            <person name="Goodstein D."/>
            <person name="Casacuberta J.M."/>
            <person name="Vandepoele K."/>
            <person name="Reski R."/>
            <person name="Cuming A.C."/>
            <person name="Tuskan G.A."/>
            <person name="Maumus F."/>
            <person name="Salse J."/>
            <person name="Schmutz J."/>
            <person name="Rensing S.A."/>
        </authorList>
    </citation>
    <scope>NUCLEOTIDE SEQUENCE [LARGE SCALE GENOMIC DNA]</scope>
    <source>
        <strain evidence="2 3">cv. Gransden 2004</strain>
    </source>
</reference>
<dbReference type="OrthoDB" id="10481507at2759"/>